<evidence type="ECO:0000256" key="5">
    <source>
        <dbReference type="PIRSR" id="PIRSR001227-1"/>
    </source>
</evidence>
<dbReference type="Proteomes" id="UP000324973">
    <property type="component" value="Unassembled WGS sequence"/>
</dbReference>
<dbReference type="PIRSF" id="PIRSF001227">
    <property type="entry name" value="Pen_acylase"/>
    <property type="match status" value="1"/>
</dbReference>
<dbReference type="Gene3D" id="1.10.439.10">
    <property type="entry name" value="Penicillin Amidohydrolase, domain 1"/>
    <property type="match status" value="1"/>
</dbReference>
<dbReference type="OrthoDB" id="9760084at2"/>
<evidence type="ECO:0000256" key="7">
    <source>
        <dbReference type="SAM" id="MobiDB-lite"/>
    </source>
</evidence>
<dbReference type="InterPro" id="IPR043146">
    <property type="entry name" value="Penicillin_amidase_N_B-knob"/>
</dbReference>
<dbReference type="InterPro" id="IPR029055">
    <property type="entry name" value="Ntn_hydrolases_N"/>
</dbReference>
<comment type="caution">
    <text evidence="8">The sequence shown here is derived from an EMBL/GenBank/DDBJ whole genome shotgun (WGS) entry which is preliminary data.</text>
</comment>
<name>A0A5D4XNA7_9GAMM</name>
<protein>
    <submittedName>
        <fullName evidence="8">Penicillin acylase family protein</fullName>
    </submittedName>
</protein>
<dbReference type="GO" id="GO:0046872">
    <property type="term" value="F:metal ion binding"/>
    <property type="evidence" value="ECO:0007669"/>
    <property type="project" value="UniProtKB-KW"/>
</dbReference>
<evidence type="ECO:0000256" key="6">
    <source>
        <dbReference type="PIRSR" id="PIRSR001227-2"/>
    </source>
</evidence>
<feature type="compositionally biased region" description="Basic and acidic residues" evidence="7">
    <location>
        <begin position="256"/>
        <end position="272"/>
    </location>
</feature>
<comment type="similarity">
    <text evidence="1">Belongs to the peptidase S45 family.</text>
</comment>
<dbReference type="InterPro" id="IPR014395">
    <property type="entry name" value="Pen/GL7ACA/AHL_acylase"/>
</dbReference>
<evidence type="ECO:0000256" key="3">
    <source>
        <dbReference type="ARBA" id="ARBA00023145"/>
    </source>
</evidence>
<dbReference type="InterPro" id="IPR023343">
    <property type="entry name" value="Penicillin_amidase_dom1"/>
</dbReference>
<dbReference type="Gene3D" id="3.60.20.10">
    <property type="entry name" value="Glutamine Phosphoribosylpyrophosphate, subunit 1, domain 1"/>
    <property type="match status" value="1"/>
</dbReference>
<evidence type="ECO:0000256" key="1">
    <source>
        <dbReference type="ARBA" id="ARBA00006586"/>
    </source>
</evidence>
<evidence type="ECO:0000313" key="8">
    <source>
        <dbReference type="EMBL" id="TYT25423.1"/>
    </source>
</evidence>
<dbReference type="GO" id="GO:0017000">
    <property type="term" value="P:antibiotic biosynthetic process"/>
    <property type="evidence" value="ECO:0007669"/>
    <property type="project" value="InterPro"/>
</dbReference>
<dbReference type="CDD" id="cd03747">
    <property type="entry name" value="Ntn_PGA_like"/>
    <property type="match status" value="1"/>
</dbReference>
<evidence type="ECO:0000256" key="4">
    <source>
        <dbReference type="ARBA" id="ARBA00038735"/>
    </source>
</evidence>
<dbReference type="Gene3D" id="1.10.1400.10">
    <property type="match status" value="1"/>
</dbReference>
<evidence type="ECO:0000313" key="9">
    <source>
        <dbReference type="Proteomes" id="UP000324973"/>
    </source>
</evidence>
<feature type="active site" description="Nucleophile" evidence="5">
    <location>
        <position position="285"/>
    </location>
</feature>
<dbReference type="InterPro" id="IPR043147">
    <property type="entry name" value="Penicillin_amidase_A-knob"/>
</dbReference>
<keyword evidence="6" id="KW-0106">Calcium</keyword>
<dbReference type="Pfam" id="PF01804">
    <property type="entry name" value="Penicil_amidase"/>
    <property type="match status" value="1"/>
</dbReference>
<dbReference type="InterPro" id="IPR002692">
    <property type="entry name" value="S45"/>
</dbReference>
<dbReference type="GO" id="GO:0016811">
    <property type="term" value="F:hydrolase activity, acting on carbon-nitrogen (but not peptide) bonds, in linear amides"/>
    <property type="evidence" value="ECO:0007669"/>
    <property type="project" value="InterPro"/>
</dbReference>
<keyword evidence="2" id="KW-0378">Hydrolase</keyword>
<dbReference type="PANTHER" id="PTHR34218">
    <property type="entry name" value="PEPTIDASE S45 PENICILLIN AMIDASE"/>
    <property type="match status" value="1"/>
</dbReference>
<dbReference type="PANTHER" id="PTHR34218:SF4">
    <property type="entry name" value="ACYL-HOMOSERINE LACTONE ACYLASE QUIP"/>
    <property type="match status" value="1"/>
</dbReference>
<keyword evidence="9" id="KW-1185">Reference proteome</keyword>
<sequence>MRKWFKRFLLAAAALALLSAFFAWWLLRGSLPALEGDRALAGLAAPVAIERDALGVVTIDAANEADAMRALGYVHAQERYFEMDLLRRTAAGELSALFGAVALDVDRRHRVHRMRARVNADLDAIAGDKLPLLQAYTDGVNAGLAALPVRPWPYLLLRQQPQPWLATDTALAGYAMYFDLQDAANARELALWKLRPHLPEPLFALLTHPGSSWDAPLAGDTFGDAELPTADRVDLRKLSAPGPEGARDPFAAAPSSRRDAPPFSPARRETDIGRPPAETGYFPGSNNFAVSGALTADGRAIVADDMHLGLRAPNLWFRARLRWPDARAPGGRVDVQGVTLPGLPAVVVGSNGHVAWGYTNSYGDYLDWALETPCGADPSSTPEDSACAPDEVHPERIEIAGGDPVAYEVRETRWGPILHDLPDGRVLSLRWTAHLRGSVNLGLMDFARAGDLDAALAIADRTAIPTQNLVIGDSSGDIAWRWLGPLPARDPACRPDRPGLVDTRTRTPPFLDPAPANAPSPKDDPTCGAWGIATSGAPTVRSPSLERLWTANARVVSGDDLGRVGDGGYDLGARQQQIRDALLAKDRFTEADLLAIQLDDRAVLMTRWRELLRSLGGDATSPALRELGDAAGDWQGRASIDSAGYRIVRAWRLAVHARLLDGLVAPARAAMGEDFVMPDLPQFEAVAWPLVRRRPPHLLPRGFDTWQALFEDAAQEVRDELSAQGPLRERNWGERNTAAICHPLAGAIPFGRRALCMPAEPLPGDSMMPRVQGPAFGASERMVVSPGREADGILHMPGGQSGHPLSPFWGAGHDDWVHGRPTPFLPGPAVHTLTLVP</sequence>
<organism evidence="8 9">
    <name type="scientific">Luteimonas viscosa</name>
    <dbReference type="NCBI Taxonomy" id="1132694"/>
    <lineage>
        <taxon>Bacteria</taxon>
        <taxon>Pseudomonadati</taxon>
        <taxon>Pseudomonadota</taxon>
        <taxon>Gammaproteobacteria</taxon>
        <taxon>Lysobacterales</taxon>
        <taxon>Lysobacteraceae</taxon>
        <taxon>Luteimonas</taxon>
    </lineage>
</organism>
<keyword evidence="6" id="KW-0479">Metal-binding</keyword>
<dbReference type="AlphaFoldDB" id="A0A5D4XNA7"/>
<dbReference type="Gene3D" id="2.30.120.10">
    <property type="match status" value="1"/>
</dbReference>
<feature type="region of interest" description="Disordered" evidence="7">
    <location>
        <begin position="491"/>
        <end position="523"/>
    </location>
</feature>
<gene>
    <name evidence="8" type="ORF">FZO89_03595</name>
</gene>
<comment type="cofactor">
    <cofactor evidence="6">
        <name>Ca(2+)</name>
        <dbReference type="ChEBI" id="CHEBI:29108"/>
    </cofactor>
    <text evidence="6">Binds 1 Ca(2+) ion per dimer.</text>
</comment>
<reference evidence="8 9" key="1">
    <citation type="submission" date="2019-08" db="EMBL/GenBank/DDBJ databases">
        <title>Luteimonas viscosus sp. nov., isolated from soil of a sunflower field.</title>
        <authorList>
            <person name="Jianli Z."/>
            <person name="Ying Z."/>
        </authorList>
    </citation>
    <scope>NUCLEOTIDE SEQUENCE [LARGE SCALE GENOMIC DNA]</scope>
    <source>
        <strain evidence="8 9">XBU10</strain>
    </source>
</reference>
<keyword evidence="3" id="KW-0865">Zymogen</keyword>
<dbReference type="SUPFAM" id="SSF56235">
    <property type="entry name" value="N-terminal nucleophile aminohydrolases (Ntn hydrolases)"/>
    <property type="match status" value="1"/>
</dbReference>
<dbReference type="EMBL" id="VTFT01000001">
    <property type="protein sequence ID" value="TYT25423.1"/>
    <property type="molecule type" value="Genomic_DNA"/>
</dbReference>
<evidence type="ECO:0000256" key="2">
    <source>
        <dbReference type="ARBA" id="ARBA00022801"/>
    </source>
</evidence>
<feature type="binding site" evidence="6">
    <location>
        <position position="364"/>
    </location>
    <ligand>
        <name>Ca(2+)</name>
        <dbReference type="ChEBI" id="CHEBI:29108"/>
    </ligand>
</feature>
<feature type="binding site" evidence="6">
    <location>
        <position position="367"/>
    </location>
    <ligand>
        <name>Ca(2+)</name>
        <dbReference type="ChEBI" id="CHEBI:29108"/>
    </ligand>
</feature>
<dbReference type="RefSeq" id="WP_149101974.1">
    <property type="nucleotide sequence ID" value="NZ_VTFT01000001.1"/>
</dbReference>
<feature type="region of interest" description="Disordered" evidence="7">
    <location>
        <begin position="237"/>
        <end position="280"/>
    </location>
</feature>
<accession>A0A5D4XNA7</accession>
<feature type="compositionally biased region" description="Basic and acidic residues" evidence="7">
    <location>
        <begin position="491"/>
        <end position="505"/>
    </location>
</feature>
<feature type="binding site" evidence="6">
    <location>
        <position position="188"/>
    </location>
    <ligand>
        <name>Ca(2+)</name>
        <dbReference type="ChEBI" id="CHEBI:29108"/>
    </ligand>
</feature>
<proteinExistence type="inferred from homology"/>
<comment type="subunit">
    <text evidence="4">Heterodimer of an alpha subunit and a beta subunit processed from the same precursor.</text>
</comment>